<proteinExistence type="predicted"/>
<dbReference type="EMBL" id="JNBY01000055">
    <property type="protein sequence ID" value="KDN86731.1"/>
    <property type="molecule type" value="Genomic_DNA"/>
</dbReference>
<accession>A0A066Z8U4</accession>
<evidence type="ECO:0000313" key="1">
    <source>
        <dbReference type="EMBL" id="KDN86731.1"/>
    </source>
</evidence>
<gene>
    <name evidence="1" type="ORF">KCH_15190</name>
</gene>
<sequence length="187" mass="20122">MHRTGDWLRVELAGVPGLSGWTLAGTATILDIVPLHRPYLLLRITNTAGSTPLYAYGPLRTELNDEQPAVRQPVTNGIQPAAITLDEPAGRDHITAADVDTAYSALNGFHRSLTPDGPLTDHHLPQLARAVIDLAIARQTALDAEAARDALIRRYLAGEVQPKTIQEYTGLGASRISQIRNPARAAA</sequence>
<reference evidence="1 2" key="1">
    <citation type="submission" date="2014-05" db="EMBL/GenBank/DDBJ databases">
        <title>Draft Genome Sequence of Kitasatospora cheerisanensis KCTC 2395.</title>
        <authorList>
            <person name="Nam D.H."/>
        </authorList>
    </citation>
    <scope>NUCLEOTIDE SEQUENCE [LARGE SCALE GENOMIC DNA]</scope>
    <source>
        <strain evidence="1 2">KCTC 2395</strain>
    </source>
</reference>
<dbReference type="PATRIC" id="fig|1348663.4.peg.1459"/>
<dbReference type="HOGENOM" id="CLU_1445897_0_0_11"/>
<name>A0A066Z8U4_9ACTN</name>
<dbReference type="AlphaFoldDB" id="A0A066Z8U4"/>
<organism evidence="1 2">
    <name type="scientific">Kitasatospora cheerisanensis KCTC 2395</name>
    <dbReference type="NCBI Taxonomy" id="1348663"/>
    <lineage>
        <taxon>Bacteria</taxon>
        <taxon>Bacillati</taxon>
        <taxon>Actinomycetota</taxon>
        <taxon>Actinomycetes</taxon>
        <taxon>Kitasatosporales</taxon>
        <taxon>Streptomycetaceae</taxon>
        <taxon>Kitasatospora</taxon>
    </lineage>
</organism>
<dbReference type="OrthoDB" id="4354921at2"/>
<comment type="caution">
    <text evidence="1">The sequence shown here is derived from an EMBL/GenBank/DDBJ whole genome shotgun (WGS) entry which is preliminary data.</text>
</comment>
<dbReference type="Proteomes" id="UP000027178">
    <property type="component" value="Unassembled WGS sequence"/>
</dbReference>
<dbReference type="RefSeq" id="WP_035860319.1">
    <property type="nucleotide sequence ID" value="NZ_KK853997.1"/>
</dbReference>
<protein>
    <submittedName>
        <fullName evidence="1">Uncharacterized protein</fullName>
    </submittedName>
</protein>
<keyword evidence="2" id="KW-1185">Reference proteome</keyword>
<evidence type="ECO:0000313" key="2">
    <source>
        <dbReference type="Proteomes" id="UP000027178"/>
    </source>
</evidence>